<comment type="caution">
    <text evidence="3">The sequence shown here is derived from an EMBL/GenBank/DDBJ whole genome shotgun (WGS) entry which is preliminary data.</text>
</comment>
<dbReference type="RefSeq" id="WP_115842006.1">
    <property type="nucleotide sequence ID" value="NZ_CP183976.1"/>
</dbReference>
<protein>
    <submittedName>
        <fullName evidence="3">Uncharacterized protein</fullName>
    </submittedName>
</protein>
<dbReference type="Proteomes" id="UP000256829">
    <property type="component" value="Unassembled WGS sequence"/>
</dbReference>
<reference evidence="3 4" key="1">
    <citation type="submission" date="2018-08" db="EMBL/GenBank/DDBJ databases">
        <title>Lysobacter soli KCTC 22011, whole genome shotgun sequence.</title>
        <authorList>
            <person name="Zhang X."/>
            <person name="Feng G."/>
            <person name="Zhu H."/>
        </authorList>
    </citation>
    <scope>NUCLEOTIDE SEQUENCE [LARGE SCALE GENOMIC DNA]</scope>
    <source>
        <strain evidence="3 4">KCTC 22011</strain>
    </source>
</reference>
<accession>A0A3D8VER4</accession>
<feature type="region of interest" description="Disordered" evidence="1">
    <location>
        <begin position="48"/>
        <end position="106"/>
    </location>
</feature>
<feature type="signal peptide" evidence="2">
    <location>
        <begin position="1"/>
        <end position="28"/>
    </location>
</feature>
<keyword evidence="2" id="KW-0732">Signal</keyword>
<evidence type="ECO:0000313" key="4">
    <source>
        <dbReference type="Proteomes" id="UP000256829"/>
    </source>
</evidence>
<dbReference type="EMBL" id="QTJR01000004">
    <property type="protein sequence ID" value="RDY67883.1"/>
    <property type="molecule type" value="Genomic_DNA"/>
</dbReference>
<keyword evidence="4" id="KW-1185">Reference proteome</keyword>
<proteinExistence type="predicted"/>
<feature type="chain" id="PRO_5017836748" evidence="2">
    <location>
        <begin position="29"/>
        <end position="106"/>
    </location>
</feature>
<evidence type="ECO:0000256" key="2">
    <source>
        <dbReference type="SAM" id="SignalP"/>
    </source>
</evidence>
<evidence type="ECO:0000313" key="3">
    <source>
        <dbReference type="EMBL" id="RDY67883.1"/>
    </source>
</evidence>
<dbReference type="AlphaFoldDB" id="A0A3D8VER4"/>
<sequence length="106" mass="11559">MQQYFPSQLRLRLALAIASLGVAALAHAGERPPADHDAFREAITACAAEQGLPPPPPPGERREPKDGQRPDHAKLDKCMSAKGFKPSTGGGRPRPHEDDIDEEEEW</sequence>
<feature type="compositionally biased region" description="Basic and acidic residues" evidence="1">
    <location>
        <begin position="59"/>
        <end position="79"/>
    </location>
</feature>
<gene>
    <name evidence="3" type="ORF">DX912_08240</name>
</gene>
<organism evidence="3 4">
    <name type="scientific">Lysobacter soli</name>
    <dbReference type="NCBI Taxonomy" id="453783"/>
    <lineage>
        <taxon>Bacteria</taxon>
        <taxon>Pseudomonadati</taxon>
        <taxon>Pseudomonadota</taxon>
        <taxon>Gammaproteobacteria</taxon>
        <taxon>Lysobacterales</taxon>
        <taxon>Lysobacteraceae</taxon>
        <taxon>Lysobacter</taxon>
    </lineage>
</organism>
<name>A0A3D8VER4_9GAMM</name>
<evidence type="ECO:0000256" key="1">
    <source>
        <dbReference type="SAM" id="MobiDB-lite"/>
    </source>
</evidence>